<dbReference type="InterPro" id="IPR036849">
    <property type="entry name" value="Enolase-like_C_sf"/>
</dbReference>
<feature type="binding site" evidence="7">
    <location>
        <position position="227"/>
    </location>
    <ligand>
        <name>Mg(2+)</name>
        <dbReference type="ChEBI" id="CHEBI:18420"/>
    </ligand>
</feature>
<dbReference type="SUPFAM" id="SSF51604">
    <property type="entry name" value="Enolase C-terminal domain-like"/>
    <property type="match status" value="1"/>
</dbReference>
<sequence>MDLVLPIAEGAKRKLKIASVVASITSDSCETPAIQVDLTLSDKTPMTTFLSYPGQSICPAMVGKDPTEQDTIDELMTQRLAKICDENRYCSIEKAGRNVIFALSLAVCKAGARIKDKPLYKYIREISENEEYCEYPCPVLKVINSCQLDSENKPAKQHVMIFRTMARSFEDAIIVVKELYMHFKDAIKEDDDGGCNLNNIQTKEALDLLVEVIDNAGYLGAVYIGLDFTASKLDIHESKYMVKDYNILFFKNPFHCNDWDLYDKLTHDVELSHEVTLSFYEDGGGDEIEKARVVMGYHSFTNLKMLRKAIKGKVCNSLLLEVNELRCITECIEVLELLRTAGWTLLMSGHNSCEMDTDIADLFVGFRPYQIEIGDCFMNEHKPCNMCERLKYIDSEGSEEYSEKFKFRL</sequence>
<accession>A0A2P5FLR6</accession>
<comment type="pathway">
    <text evidence="1">Carbohydrate degradation; glycolysis; pyruvate from D-glyceraldehyde 3-phosphate: step 4/5.</text>
</comment>
<dbReference type="GO" id="GO:0006096">
    <property type="term" value="P:glycolytic process"/>
    <property type="evidence" value="ECO:0007669"/>
    <property type="project" value="UniProtKB-UniPathway"/>
</dbReference>
<evidence type="ECO:0000256" key="2">
    <source>
        <dbReference type="ARBA" id="ARBA00009604"/>
    </source>
</evidence>
<dbReference type="Pfam" id="PF03952">
    <property type="entry name" value="Enolase_N"/>
    <property type="match status" value="1"/>
</dbReference>
<name>A0A2P5FLR6_TREOI</name>
<dbReference type="InParanoid" id="A0A2P5FLR6"/>
<dbReference type="EC" id="4.2.1.11" evidence="3"/>
<dbReference type="GO" id="GO:0000015">
    <property type="term" value="C:phosphopyruvate hydratase complex"/>
    <property type="evidence" value="ECO:0007669"/>
    <property type="project" value="InterPro"/>
</dbReference>
<comment type="similarity">
    <text evidence="2">Belongs to the enolase family.</text>
</comment>
<dbReference type="SUPFAM" id="SSF54826">
    <property type="entry name" value="Enolase N-terminal domain-like"/>
    <property type="match status" value="1"/>
</dbReference>
<dbReference type="GO" id="GO:0004634">
    <property type="term" value="F:phosphopyruvate hydratase activity"/>
    <property type="evidence" value="ECO:0007669"/>
    <property type="project" value="UniProtKB-EC"/>
</dbReference>
<dbReference type="GO" id="GO:0000287">
    <property type="term" value="F:magnesium ion binding"/>
    <property type="evidence" value="ECO:0007669"/>
    <property type="project" value="InterPro"/>
</dbReference>
<dbReference type="Gene3D" id="3.30.390.10">
    <property type="entry name" value="Enolase-like, N-terminal domain"/>
    <property type="match status" value="1"/>
</dbReference>
<dbReference type="InterPro" id="IPR020811">
    <property type="entry name" value="Enolase_N"/>
</dbReference>
<dbReference type="PANTHER" id="PTHR11902:SF1">
    <property type="entry name" value="ENOLASE"/>
    <property type="match status" value="1"/>
</dbReference>
<proteinExistence type="inferred from homology"/>
<feature type="domain" description="Enolase N-terminal" evidence="9">
    <location>
        <begin position="17"/>
        <end position="123"/>
    </location>
</feature>
<dbReference type="PRINTS" id="PR00148">
    <property type="entry name" value="ENOLASE"/>
</dbReference>
<comment type="cofactor">
    <cofactor evidence="7">
        <name>Mg(2+)</name>
        <dbReference type="ChEBI" id="CHEBI:18420"/>
    </cofactor>
    <text evidence="7">Mg(2+) is required for catalysis and for stabilizing the dimer.</text>
</comment>
<evidence type="ECO:0000256" key="1">
    <source>
        <dbReference type="ARBA" id="ARBA00005031"/>
    </source>
</evidence>
<dbReference type="Pfam" id="PF00113">
    <property type="entry name" value="Enolase_C"/>
    <property type="match status" value="1"/>
</dbReference>
<dbReference type="SMART" id="SM01193">
    <property type="entry name" value="Enolase_N"/>
    <property type="match status" value="1"/>
</dbReference>
<evidence type="ECO:0000256" key="7">
    <source>
        <dbReference type="PIRSR" id="PIRSR001400-3"/>
    </source>
</evidence>
<gene>
    <name evidence="10" type="ORF">TorRG33x02_053570</name>
</gene>
<evidence type="ECO:0000256" key="6">
    <source>
        <dbReference type="ARBA" id="ARBA00023239"/>
    </source>
</evidence>
<keyword evidence="11" id="KW-1185">Reference proteome</keyword>
<comment type="caution">
    <text evidence="10">The sequence shown here is derived from an EMBL/GenBank/DDBJ whole genome shotgun (WGS) entry which is preliminary data.</text>
</comment>
<protein>
    <recommendedName>
        <fullName evidence="3">phosphopyruvate hydratase</fullName>
        <ecNumber evidence="3">4.2.1.11</ecNumber>
    </recommendedName>
</protein>
<dbReference type="PANTHER" id="PTHR11902">
    <property type="entry name" value="ENOLASE"/>
    <property type="match status" value="1"/>
</dbReference>
<dbReference type="STRING" id="63057.A0A2P5FLR6"/>
<keyword evidence="7" id="KW-0479">Metal-binding</keyword>
<dbReference type="OrthoDB" id="157471at2759"/>
<evidence type="ECO:0000313" key="10">
    <source>
        <dbReference type="EMBL" id="PON98742.1"/>
    </source>
</evidence>
<organism evidence="10 11">
    <name type="scientific">Trema orientale</name>
    <name type="common">Charcoal tree</name>
    <name type="synonym">Celtis orientalis</name>
    <dbReference type="NCBI Taxonomy" id="63057"/>
    <lineage>
        <taxon>Eukaryota</taxon>
        <taxon>Viridiplantae</taxon>
        <taxon>Streptophyta</taxon>
        <taxon>Embryophyta</taxon>
        <taxon>Tracheophyta</taxon>
        <taxon>Spermatophyta</taxon>
        <taxon>Magnoliopsida</taxon>
        <taxon>eudicotyledons</taxon>
        <taxon>Gunneridae</taxon>
        <taxon>Pentapetalae</taxon>
        <taxon>rosids</taxon>
        <taxon>fabids</taxon>
        <taxon>Rosales</taxon>
        <taxon>Cannabaceae</taxon>
        <taxon>Trema</taxon>
    </lineage>
</organism>
<dbReference type="Gene3D" id="3.20.20.120">
    <property type="entry name" value="Enolase-like C-terminal domain"/>
    <property type="match status" value="2"/>
</dbReference>
<evidence type="ECO:0000313" key="11">
    <source>
        <dbReference type="Proteomes" id="UP000237000"/>
    </source>
</evidence>
<evidence type="ECO:0000259" key="8">
    <source>
        <dbReference type="SMART" id="SM01192"/>
    </source>
</evidence>
<keyword evidence="6" id="KW-0456">Lyase</keyword>
<evidence type="ECO:0000259" key="9">
    <source>
        <dbReference type="SMART" id="SM01193"/>
    </source>
</evidence>
<dbReference type="InterPro" id="IPR020810">
    <property type="entry name" value="Enolase_C"/>
</dbReference>
<evidence type="ECO:0000256" key="5">
    <source>
        <dbReference type="ARBA" id="ARBA00023152"/>
    </source>
</evidence>
<dbReference type="UniPathway" id="UPA00109">
    <property type="reaction ID" value="UER00187"/>
</dbReference>
<dbReference type="InterPro" id="IPR000941">
    <property type="entry name" value="Enolase"/>
</dbReference>
<dbReference type="InterPro" id="IPR029017">
    <property type="entry name" value="Enolase-like_N"/>
</dbReference>
<dbReference type="AlphaFoldDB" id="A0A2P5FLR6"/>
<feature type="domain" description="Enolase C-terminal TIM barrel" evidence="8">
    <location>
        <begin position="132"/>
        <end position="379"/>
    </location>
</feature>
<dbReference type="EMBL" id="JXTC01000022">
    <property type="protein sequence ID" value="PON98742.1"/>
    <property type="molecule type" value="Genomic_DNA"/>
</dbReference>
<dbReference type="Proteomes" id="UP000237000">
    <property type="component" value="Unassembled WGS sequence"/>
</dbReference>
<evidence type="ECO:0000256" key="4">
    <source>
        <dbReference type="ARBA" id="ARBA00022842"/>
    </source>
</evidence>
<dbReference type="SMART" id="SM01192">
    <property type="entry name" value="Enolase_C"/>
    <property type="match status" value="1"/>
</dbReference>
<keyword evidence="4 7" id="KW-0460">Magnesium</keyword>
<keyword evidence="5" id="KW-0324">Glycolysis</keyword>
<evidence type="ECO:0000256" key="3">
    <source>
        <dbReference type="ARBA" id="ARBA00012058"/>
    </source>
</evidence>
<reference evidence="11" key="1">
    <citation type="submission" date="2016-06" db="EMBL/GenBank/DDBJ databases">
        <title>Parallel loss of symbiosis genes in relatives of nitrogen-fixing non-legume Parasponia.</title>
        <authorList>
            <person name="Van Velzen R."/>
            <person name="Holmer R."/>
            <person name="Bu F."/>
            <person name="Rutten L."/>
            <person name="Van Zeijl A."/>
            <person name="Liu W."/>
            <person name="Santuari L."/>
            <person name="Cao Q."/>
            <person name="Sharma T."/>
            <person name="Shen D."/>
            <person name="Roswanjaya Y."/>
            <person name="Wardhani T."/>
            <person name="Kalhor M.S."/>
            <person name="Jansen J."/>
            <person name="Van den Hoogen J."/>
            <person name="Gungor B."/>
            <person name="Hartog M."/>
            <person name="Hontelez J."/>
            <person name="Verver J."/>
            <person name="Yang W.-C."/>
            <person name="Schijlen E."/>
            <person name="Repin R."/>
            <person name="Schilthuizen M."/>
            <person name="Schranz E."/>
            <person name="Heidstra R."/>
            <person name="Miyata K."/>
            <person name="Fedorova E."/>
            <person name="Kohlen W."/>
            <person name="Bisseling T."/>
            <person name="Smit S."/>
            <person name="Geurts R."/>
        </authorList>
    </citation>
    <scope>NUCLEOTIDE SEQUENCE [LARGE SCALE GENOMIC DNA]</scope>
    <source>
        <strain evidence="11">cv. RG33-2</strain>
    </source>
</reference>